<feature type="region of interest" description="Disordered" evidence="10">
    <location>
        <begin position="656"/>
        <end position="677"/>
    </location>
</feature>
<feature type="compositionally biased region" description="Low complexity" evidence="10">
    <location>
        <begin position="756"/>
        <end position="782"/>
    </location>
</feature>
<name>A0ABD3XQJ9_SINWO</name>
<evidence type="ECO:0000256" key="6">
    <source>
        <dbReference type="ARBA" id="ARBA00022782"/>
    </source>
</evidence>
<keyword evidence="4" id="KW-0341">Growth regulation</keyword>
<feature type="compositionally biased region" description="Polar residues" evidence="10">
    <location>
        <begin position="274"/>
        <end position="307"/>
    </location>
</feature>
<feature type="compositionally biased region" description="Polar residues" evidence="10">
    <location>
        <begin position="1031"/>
        <end position="1058"/>
    </location>
</feature>
<evidence type="ECO:0000256" key="5">
    <source>
        <dbReference type="ARBA" id="ARBA00022737"/>
    </source>
</evidence>
<feature type="compositionally biased region" description="Basic and acidic residues" evidence="10">
    <location>
        <begin position="1070"/>
        <end position="1080"/>
    </location>
</feature>
<accession>A0ABD3XQJ9</accession>
<feature type="region of interest" description="Disordered" evidence="10">
    <location>
        <begin position="239"/>
        <end position="448"/>
    </location>
</feature>
<feature type="compositionally biased region" description="Basic and acidic residues" evidence="10">
    <location>
        <begin position="965"/>
        <end position="985"/>
    </location>
</feature>
<dbReference type="EMBL" id="JBJQND010000001">
    <property type="protein sequence ID" value="KAL3888494.1"/>
    <property type="molecule type" value="Genomic_DNA"/>
</dbReference>
<feature type="compositionally biased region" description="Polar residues" evidence="10">
    <location>
        <begin position="1360"/>
        <end position="1382"/>
    </location>
</feature>
<feature type="region of interest" description="Disordered" evidence="10">
    <location>
        <begin position="736"/>
        <end position="788"/>
    </location>
</feature>
<feature type="region of interest" description="Disordered" evidence="10">
    <location>
        <begin position="1349"/>
        <end position="1382"/>
    </location>
</feature>
<feature type="compositionally biased region" description="Low complexity" evidence="10">
    <location>
        <begin position="316"/>
        <end position="348"/>
    </location>
</feature>
<feature type="region of interest" description="Disordered" evidence="10">
    <location>
        <begin position="828"/>
        <end position="1007"/>
    </location>
</feature>
<gene>
    <name evidence="13" type="ORF">ACJMK2_000837</name>
    <name evidence="14" type="ORF">ACJMK2_000861</name>
</gene>
<feature type="compositionally biased region" description="Polar residues" evidence="10">
    <location>
        <begin position="736"/>
        <end position="746"/>
    </location>
</feature>
<feature type="compositionally biased region" description="Polar residues" evidence="10">
    <location>
        <begin position="432"/>
        <end position="448"/>
    </location>
</feature>
<evidence type="ECO:0000256" key="2">
    <source>
        <dbReference type="ARBA" id="ARBA00015710"/>
    </source>
</evidence>
<feature type="compositionally biased region" description="Basic and acidic residues" evidence="10">
    <location>
        <begin position="922"/>
        <end position="936"/>
    </location>
</feature>
<reference evidence="14 15" key="1">
    <citation type="submission" date="2024-11" db="EMBL/GenBank/DDBJ databases">
        <title>Chromosome-level genome assembly of the freshwater bivalve Anodonta woodiana.</title>
        <authorList>
            <person name="Chen X."/>
        </authorList>
    </citation>
    <scope>NUCLEOTIDE SEQUENCE [LARGE SCALE GENOMIC DNA]</scope>
    <source>
        <strain evidence="14">MN2024</strain>
        <tissue evidence="14">Gills</tissue>
    </source>
</reference>
<keyword evidence="7" id="KW-0896">Oogenesis</keyword>
<evidence type="ECO:0000313" key="13">
    <source>
        <dbReference type="EMBL" id="KAL3888470.1"/>
    </source>
</evidence>
<proteinExistence type="predicted"/>
<dbReference type="PRINTS" id="PR00628">
    <property type="entry name" value="INSULINRSI"/>
</dbReference>
<dbReference type="CDD" id="cd01257">
    <property type="entry name" value="PH_IRS"/>
    <property type="match status" value="1"/>
</dbReference>
<feature type="region of interest" description="Disordered" evidence="10">
    <location>
        <begin position="1197"/>
        <end position="1223"/>
    </location>
</feature>
<feature type="compositionally biased region" description="Polar residues" evidence="10">
    <location>
        <begin position="576"/>
        <end position="585"/>
    </location>
</feature>
<dbReference type="PROSITE" id="PS50003">
    <property type="entry name" value="PH_DOMAIN"/>
    <property type="match status" value="1"/>
</dbReference>
<evidence type="ECO:0000256" key="8">
    <source>
        <dbReference type="ARBA" id="ARBA00033282"/>
    </source>
</evidence>
<feature type="compositionally biased region" description="Polar residues" evidence="10">
    <location>
        <begin position="1423"/>
        <end position="1454"/>
    </location>
</feature>
<feature type="compositionally biased region" description="Polar residues" evidence="10">
    <location>
        <begin position="362"/>
        <end position="372"/>
    </location>
</feature>
<dbReference type="PANTHER" id="PTHR10614">
    <property type="entry name" value="INSULIN RECEPTOR SUBSTRATE"/>
    <property type="match status" value="1"/>
</dbReference>
<comment type="subunit">
    <text evidence="1">Bindings to phosphatidylinositol 3-kinase and SHP2.</text>
</comment>
<feature type="region of interest" description="Disordered" evidence="10">
    <location>
        <begin position="1405"/>
        <end position="1486"/>
    </location>
</feature>
<dbReference type="EMBL" id="JBJQND010000001">
    <property type="protein sequence ID" value="KAL3888470.1"/>
    <property type="molecule type" value="Genomic_DNA"/>
</dbReference>
<keyword evidence="15" id="KW-1185">Reference proteome</keyword>
<dbReference type="InterPro" id="IPR039011">
    <property type="entry name" value="IRS"/>
</dbReference>
<dbReference type="Pfam" id="PF02174">
    <property type="entry name" value="IRS"/>
    <property type="match status" value="1"/>
</dbReference>
<evidence type="ECO:0000256" key="1">
    <source>
        <dbReference type="ARBA" id="ARBA00011440"/>
    </source>
</evidence>
<sequence length="1611" mass="176489">MAADRNRFSTYGYPLRFELPGSDIQKTGYLKKLKTMKKKFFVLRSTSSSGPARFEYFDSEKKFTANQLPKRSIPLHQCFNINKKTDSRHKFAVVLFTKEDSFSFITDNEVEQETWLNLLLEYQNEYLLMTKEQPRPHFEIVWQGLIKQKSSKCLNLSGHYRLCLSNKEVSLARVNWDKIEYTFQFASIRKCGNSENYFFMEVGRQASTGEGEIWMQVEDSNVAQKVHEAILTAMTTARSQENLNPRMRARSQTTTARPPVDTSASAIRARAVSESHSSGWWQVSSQLPPDQRPQSQIFTQSRTSLSPTEPAFPIGSPQSLLPSDVLSPDLRVRSDSAGSRSSGGSRSAIEQPDLTNHGVASYKSTTPDTSIAISEETPENSDYLDMTPNHHSKTPSPTPDRLERPGSSGSGESQGEIGPRLNDGYVDMKPNSPINSFGNESSYTDMSPGSFKVPNSDSGYLMMGSNTPSGSNPGRIMIPIWASKEQGYLDMSPACQHLPTVKEGGSGEAYLPMTPTSQSPVLNDFPRPAKVISYLSDDSMSGEFPKRAYSVGSRPNQNHGVHRQYQNHEMIRKQAVSDNNRSSSAPHLIGQRPRTVHGDSRSPYINSSAGSSSPLSQSVRSDDVEGFMEIDFYRPRTASDSYGCRGRSSSIGKAFVQGHRPRSSSYGQASRGKLGSYESVRTTSQELILKKISHDSLGQLSVSSLASSNESMRKLSEESHCSSVQSDYVDMACNKGKTSSPVTQATAKDGYVDMTVGSRSGPPSVSRSSSSQSLGSSPASLGRTKREAVSSEAVIIKASGQVRQCPEFIGTPPSGSGGSYTQKNQLQVIGAQSRKSPSSSGRESEDESYVPYQPGTKCGSLPTPQGEYLEYQSHRDRSASSGKKSDRSGVGSHDRSFSHGDRSPSSRKVDISKGLVQSVEQSRSHSLEKSSTKFDNEFSVNKSKGVDGQQRSSQESRSFKYSKSQRFEEGKYSSSEKHPKEKQISKTDVSSGKKTPPLPKSKDDSVYIGYEPDISKALMQQSFGGLEHSSGKSGKTQQWEVESHPSSWQSMSSKSNADSKGVLSDSKNILSRDAREENKKSKSMSATFSVQHSAAPPSEYEMYDPLGSHIFASESNYRTPEQQETMAKSSKPEQKVASASEAAQLKESQNYSSKKKRGDMEAEIFSYVDYCPKEEAAGDSDNFEIKTPSRVSSFISELSEEASNTDLSKNISQRISRTEESNANVVKSLSTNIGKSASQSDCEKGSGNCSPVQDVRNTKKPLSGQVNKGGESDMPVNKVLENEVKNPGQSLKIDIQDDGYIDLDFKIQKGSSKDRGLTEPVAQFSIGEQGAECTELIQNPKCYILDENDATGRTERSPTDKSSPTKRVSTLNSSGVDRLQGNSSKELVQKVVAVRQVQPQDTLVMGLTSSSVPKQATVPPKLSTLQKSNPESPRLRNTSGPASYRSAGNASNGEQAKKAVGPLSSNLSQTVPEYHHPGASMGKQNSMPCMATQVESELPDESELQAIDSARSRHSLSDLSSYEEMNFSAEGKTFGSQQQLQGSEPKQVTLNYASLDLGSSENVDENGQRKNRHSSCLEDSEPKEKVSYAEIDFQKSENLKNSTNKSPKFTL</sequence>
<dbReference type="GO" id="GO:0048477">
    <property type="term" value="P:oogenesis"/>
    <property type="evidence" value="ECO:0007669"/>
    <property type="project" value="UniProtKB-KW"/>
</dbReference>
<feature type="region of interest" description="Disordered" evidence="10">
    <location>
        <begin position="575"/>
        <end position="620"/>
    </location>
</feature>
<feature type="compositionally biased region" description="Polar residues" evidence="10">
    <location>
        <begin position="1405"/>
        <end position="1414"/>
    </location>
</feature>
<evidence type="ECO:0000313" key="15">
    <source>
        <dbReference type="Proteomes" id="UP001634394"/>
    </source>
</evidence>
<organism evidence="14 15">
    <name type="scientific">Sinanodonta woodiana</name>
    <name type="common">Chinese pond mussel</name>
    <name type="synonym">Anodonta woodiana</name>
    <dbReference type="NCBI Taxonomy" id="1069815"/>
    <lineage>
        <taxon>Eukaryota</taxon>
        <taxon>Metazoa</taxon>
        <taxon>Spiralia</taxon>
        <taxon>Lophotrochozoa</taxon>
        <taxon>Mollusca</taxon>
        <taxon>Bivalvia</taxon>
        <taxon>Autobranchia</taxon>
        <taxon>Heteroconchia</taxon>
        <taxon>Palaeoheterodonta</taxon>
        <taxon>Unionida</taxon>
        <taxon>Unionoidea</taxon>
        <taxon>Unionidae</taxon>
        <taxon>Unioninae</taxon>
        <taxon>Sinanodonta</taxon>
    </lineage>
</organism>
<feature type="compositionally biased region" description="Low complexity" evidence="10">
    <location>
        <begin position="607"/>
        <end position="618"/>
    </location>
</feature>
<evidence type="ECO:0000259" key="11">
    <source>
        <dbReference type="PROSITE" id="PS50003"/>
    </source>
</evidence>
<dbReference type="InterPro" id="IPR002404">
    <property type="entry name" value="IRS_PTB"/>
</dbReference>
<comment type="function">
    <text evidence="9">Activates phosphatidylinositol 3-kinase when bound to the regulatory p85 subunit. May mediate the control of various cellular processes by insulin-like peptides. When phosphorylated by the insulin receptor binds specifically to various cellular proteins containing SH2 domains. Involved in control of cell proliferation, cell size, and body and organ growth throughout development. Also has a role in a signaling pathway controlling the physiological response required to endure periods of low nutrient conditions. Insulin/insulin-like growth factor (IGF) signaling pathway has a role in regulating aging and is necessary in the ovary for vitellogenic maturation.</text>
</comment>
<dbReference type="SUPFAM" id="SSF50729">
    <property type="entry name" value="PH domain-like"/>
    <property type="match status" value="2"/>
</dbReference>
<keyword evidence="3" id="KW-0597">Phosphoprotein</keyword>
<feature type="region of interest" description="Disordered" evidence="10">
    <location>
        <begin position="1558"/>
        <end position="1584"/>
    </location>
</feature>
<dbReference type="SMART" id="SM01244">
    <property type="entry name" value="IRS"/>
    <property type="match status" value="1"/>
</dbReference>
<dbReference type="InterPro" id="IPR011993">
    <property type="entry name" value="PH-like_dom_sf"/>
</dbReference>
<feature type="domain" description="PH" evidence="11">
    <location>
        <begin position="23"/>
        <end position="124"/>
    </location>
</feature>
<dbReference type="Proteomes" id="UP001634394">
    <property type="component" value="Unassembled WGS sequence"/>
</dbReference>
<evidence type="ECO:0000256" key="10">
    <source>
        <dbReference type="SAM" id="MobiDB-lite"/>
    </source>
</evidence>
<feature type="compositionally biased region" description="Polar residues" evidence="10">
    <location>
        <begin position="1083"/>
        <end position="1092"/>
    </location>
</feature>
<dbReference type="PROSITE" id="PS51064">
    <property type="entry name" value="IRS_PTB"/>
    <property type="match status" value="1"/>
</dbReference>
<feature type="domain" description="IRS-type PTB" evidence="12">
    <location>
        <begin position="137"/>
        <end position="241"/>
    </location>
</feature>
<dbReference type="GO" id="GO:0007165">
    <property type="term" value="P:signal transduction"/>
    <property type="evidence" value="ECO:0007669"/>
    <property type="project" value="UniProtKB-ARBA"/>
</dbReference>
<dbReference type="Gene3D" id="2.30.29.30">
    <property type="entry name" value="Pleckstrin-homology domain (PH domain)/Phosphotyrosine-binding domain (PTB)"/>
    <property type="match status" value="2"/>
</dbReference>
<evidence type="ECO:0000256" key="4">
    <source>
        <dbReference type="ARBA" id="ARBA00022604"/>
    </source>
</evidence>
<evidence type="ECO:0000256" key="3">
    <source>
        <dbReference type="ARBA" id="ARBA00022553"/>
    </source>
</evidence>
<feature type="compositionally biased region" description="Polar residues" evidence="10">
    <location>
        <begin position="949"/>
        <end position="964"/>
    </location>
</feature>
<dbReference type="SMART" id="SM00310">
    <property type="entry name" value="PTBI"/>
    <property type="match status" value="1"/>
</dbReference>
<comment type="caution">
    <text evidence="14">The sequence shown here is derived from an EMBL/GenBank/DDBJ whole genome shotgun (WGS) entry which is preliminary data.</text>
</comment>
<feature type="compositionally biased region" description="Low complexity" evidence="10">
    <location>
        <begin position="406"/>
        <end position="416"/>
    </location>
</feature>
<feature type="compositionally biased region" description="Basic and acidic residues" evidence="10">
    <location>
        <begin position="1350"/>
        <end position="1359"/>
    </location>
</feature>
<feature type="compositionally biased region" description="Basic and acidic residues" evidence="10">
    <location>
        <begin position="872"/>
        <end position="911"/>
    </location>
</feature>
<feature type="region of interest" description="Disordered" evidence="10">
    <location>
        <begin position="1235"/>
        <end position="1274"/>
    </location>
</feature>
<keyword evidence="5" id="KW-0677">Repeat</keyword>
<dbReference type="PANTHER" id="PTHR10614:SF13">
    <property type="entry name" value="INSULIN RECEPTOR SUBSTRATE 1"/>
    <property type="match status" value="1"/>
</dbReference>
<feature type="region of interest" description="Disordered" evidence="10">
    <location>
        <begin position="1019"/>
        <end position="1158"/>
    </location>
</feature>
<feature type="compositionally biased region" description="Polar residues" evidence="10">
    <location>
        <begin position="1113"/>
        <end position="1128"/>
    </location>
</feature>
<dbReference type="InterPro" id="IPR001849">
    <property type="entry name" value="PH_domain"/>
</dbReference>
<evidence type="ECO:0000259" key="12">
    <source>
        <dbReference type="PROSITE" id="PS51064"/>
    </source>
</evidence>
<evidence type="ECO:0000256" key="9">
    <source>
        <dbReference type="ARBA" id="ARBA00046145"/>
    </source>
</evidence>
<keyword evidence="6" id="KW-0221">Differentiation</keyword>
<evidence type="ECO:0000256" key="7">
    <source>
        <dbReference type="ARBA" id="ARBA00022943"/>
    </source>
</evidence>
<dbReference type="SMART" id="SM00233">
    <property type="entry name" value="PH"/>
    <property type="match status" value="1"/>
</dbReference>
<evidence type="ECO:0000313" key="14">
    <source>
        <dbReference type="EMBL" id="KAL3888494.1"/>
    </source>
</evidence>
<protein>
    <recommendedName>
        <fullName evidence="2">Insulin receptor substrate 1</fullName>
    </recommendedName>
    <alternativeName>
        <fullName evidence="8">Protein chico</fullName>
    </alternativeName>
</protein>